<gene>
    <name evidence="1" type="ORF">GTO87_00265</name>
</gene>
<name>A0A7H9EHN2_9LACO</name>
<dbReference type="InterPro" id="IPR009343">
    <property type="entry name" value="DUF1002"/>
</dbReference>
<accession>A0A7H9EHN2</accession>
<dbReference type="EMBL" id="CP047418">
    <property type="protein sequence ID" value="QLL77200.1"/>
    <property type="molecule type" value="Genomic_DNA"/>
</dbReference>
<organism evidence="1 2">
    <name type="scientific">Ligilactobacillus saerimneri</name>
    <dbReference type="NCBI Taxonomy" id="228229"/>
    <lineage>
        <taxon>Bacteria</taxon>
        <taxon>Bacillati</taxon>
        <taxon>Bacillota</taxon>
        <taxon>Bacilli</taxon>
        <taxon>Lactobacillales</taxon>
        <taxon>Lactobacillaceae</taxon>
        <taxon>Ligilactobacillus</taxon>
    </lineage>
</organism>
<reference evidence="1 2" key="1">
    <citation type="submission" date="2020-01" db="EMBL/GenBank/DDBJ databases">
        <title>Complete and circular genome sequences of six lactobacillus isolates from horses.</title>
        <authorList>
            <person name="Hassan H.M."/>
        </authorList>
    </citation>
    <scope>NUCLEOTIDE SEQUENCE [LARGE SCALE GENOMIC DNA]</scope>
    <source>
        <strain evidence="1 2">1A</strain>
    </source>
</reference>
<dbReference type="KEGG" id="lsw:GTO87_00265"/>
<evidence type="ECO:0000313" key="1">
    <source>
        <dbReference type="EMBL" id="QLL77200.1"/>
    </source>
</evidence>
<sequence>MPKKAITNHPLTKLVAGSLCAFVLGGILAAPTLRSSQHTVPSTAVVHADTTDSSSSQQTTHTLTSPYVVYGSGVAQEVYPKLNDAFQIDSSFKKLTVNAADYHKYINNDATTDAAMISSVAIAPGDPGSGVKVNIKPYNGADNITKVTAQQYALVAQMAGVTDITITVTANRAVSGESALTGVYKALATDGAPLNTTNTASANQLLDATQTAIDANKDDTTYPSKLMTAVGDTTKAIAQEKQASGALTEQEIAALLDKYLAKQGISNTINNNQRTLIINALINFQKAPIANSKSYVSNVTNTINNIKTSSGNLMNKAKNWFNSATTKKTVAQASQQAEGWWDKFVAWLKSLFN</sequence>
<dbReference type="AlphaFoldDB" id="A0A7H9EHN2"/>
<protein>
    <submittedName>
        <fullName evidence="1">DUF1002 domain-containing protein</fullName>
    </submittedName>
</protein>
<dbReference type="Pfam" id="PF06207">
    <property type="entry name" value="DUF1002"/>
    <property type="match status" value="1"/>
</dbReference>
<dbReference type="Proteomes" id="UP000510886">
    <property type="component" value="Chromosome"/>
</dbReference>
<proteinExistence type="predicted"/>
<evidence type="ECO:0000313" key="2">
    <source>
        <dbReference type="Proteomes" id="UP000510886"/>
    </source>
</evidence>
<dbReference type="RefSeq" id="WP_180849027.1">
    <property type="nucleotide sequence ID" value="NZ_CP047418.1"/>
</dbReference>